<comment type="caution">
    <text evidence="1">The sequence shown here is derived from an EMBL/GenBank/DDBJ whole genome shotgun (WGS) entry which is preliminary data.</text>
</comment>
<dbReference type="EMBL" id="MU266909">
    <property type="protein sequence ID" value="KAH7917882.1"/>
    <property type="molecule type" value="Genomic_DNA"/>
</dbReference>
<name>A0ACB8AZL6_9AGAM</name>
<organism evidence="1 2">
    <name type="scientific">Leucogyrophana mollusca</name>
    <dbReference type="NCBI Taxonomy" id="85980"/>
    <lineage>
        <taxon>Eukaryota</taxon>
        <taxon>Fungi</taxon>
        <taxon>Dikarya</taxon>
        <taxon>Basidiomycota</taxon>
        <taxon>Agaricomycotina</taxon>
        <taxon>Agaricomycetes</taxon>
        <taxon>Agaricomycetidae</taxon>
        <taxon>Boletales</taxon>
        <taxon>Boletales incertae sedis</taxon>
        <taxon>Leucogyrophana</taxon>
    </lineage>
</organism>
<evidence type="ECO:0000313" key="2">
    <source>
        <dbReference type="Proteomes" id="UP000790709"/>
    </source>
</evidence>
<accession>A0ACB8AZL6</accession>
<gene>
    <name evidence="1" type="ORF">BV22DRAFT_1052130</name>
</gene>
<evidence type="ECO:0000313" key="1">
    <source>
        <dbReference type="EMBL" id="KAH7917882.1"/>
    </source>
</evidence>
<keyword evidence="2" id="KW-1185">Reference proteome</keyword>
<dbReference type="Proteomes" id="UP000790709">
    <property type="component" value="Unassembled WGS sequence"/>
</dbReference>
<sequence>MIPSNRVGESTCTGSPRVDSGRTACNASYNVEVNPSLTSPCRLAVNMSMWRALTIVLVPHKHITNLTILKTDQRDQYVNDPGKEGNARRARHPAQPPPFVARSHPAYASLRADEAGEDCEGDCDVGKEGPQGVEACAEDGERERDAGSKRRDKQKGDIRSTGKSDPVAHINQKDEVLLSSTDHGWYPITYGARLALSGTHQLRGSSGPESSSSTRR</sequence>
<protein>
    <submittedName>
        <fullName evidence="1">Uncharacterized protein</fullName>
    </submittedName>
</protein>
<reference evidence="1" key="1">
    <citation type="journal article" date="2021" name="New Phytol.">
        <title>Evolutionary innovations through gain and loss of genes in the ectomycorrhizal Boletales.</title>
        <authorList>
            <person name="Wu G."/>
            <person name="Miyauchi S."/>
            <person name="Morin E."/>
            <person name="Kuo A."/>
            <person name="Drula E."/>
            <person name="Varga T."/>
            <person name="Kohler A."/>
            <person name="Feng B."/>
            <person name="Cao Y."/>
            <person name="Lipzen A."/>
            <person name="Daum C."/>
            <person name="Hundley H."/>
            <person name="Pangilinan J."/>
            <person name="Johnson J."/>
            <person name="Barry K."/>
            <person name="LaButti K."/>
            <person name="Ng V."/>
            <person name="Ahrendt S."/>
            <person name="Min B."/>
            <person name="Choi I.G."/>
            <person name="Park H."/>
            <person name="Plett J.M."/>
            <person name="Magnuson J."/>
            <person name="Spatafora J.W."/>
            <person name="Nagy L.G."/>
            <person name="Henrissat B."/>
            <person name="Grigoriev I.V."/>
            <person name="Yang Z.L."/>
            <person name="Xu J."/>
            <person name="Martin F.M."/>
        </authorList>
    </citation>
    <scope>NUCLEOTIDE SEQUENCE</scope>
    <source>
        <strain evidence="1">KUC20120723A-06</strain>
    </source>
</reference>
<proteinExistence type="predicted"/>